<accession>A0A3P8CXT8</accession>
<evidence type="ECO:0000313" key="4">
    <source>
        <dbReference type="WBParaSite" id="HPBE_0002135101-mRNA-1"/>
    </source>
</evidence>
<evidence type="ECO:0000313" key="3">
    <source>
        <dbReference type="Proteomes" id="UP000050761"/>
    </source>
</evidence>
<accession>A0A183GFY2</accession>
<gene>
    <name evidence="2" type="ORF">HPBE_LOCUS21350</name>
</gene>
<reference evidence="4" key="2">
    <citation type="submission" date="2019-09" db="UniProtKB">
        <authorList>
            <consortium name="WormBaseParasite"/>
        </authorList>
    </citation>
    <scope>IDENTIFICATION</scope>
</reference>
<feature type="compositionally biased region" description="Gly residues" evidence="1">
    <location>
        <begin position="14"/>
        <end position="31"/>
    </location>
</feature>
<feature type="region of interest" description="Disordered" evidence="1">
    <location>
        <begin position="1"/>
        <end position="53"/>
    </location>
</feature>
<dbReference type="WBParaSite" id="HPBE_0002135101-mRNA-1">
    <property type="protein sequence ID" value="HPBE_0002135101-mRNA-1"/>
    <property type="gene ID" value="HPBE_0002135101"/>
</dbReference>
<protein>
    <submittedName>
        <fullName evidence="2 4">Uncharacterized protein</fullName>
    </submittedName>
</protein>
<reference evidence="2 3" key="1">
    <citation type="submission" date="2018-11" db="EMBL/GenBank/DDBJ databases">
        <authorList>
            <consortium name="Pathogen Informatics"/>
        </authorList>
    </citation>
    <scope>NUCLEOTIDE SEQUENCE [LARGE SCALE GENOMIC DNA]</scope>
</reference>
<keyword evidence="3" id="KW-1185">Reference proteome</keyword>
<dbReference type="AlphaFoldDB" id="A0A183GFY2"/>
<feature type="compositionally biased region" description="Basic residues" evidence="1">
    <location>
        <begin position="38"/>
        <end position="53"/>
    </location>
</feature>
<feature type="region of interest" description="Disordered" evidence="1">
    <location>
        <begin position="85"/>
        <end position="106"/>
    </location>
</feature>
<proteinExistence type="predicted"/>
<sequence>MRRPKRKEKKELGGVVGDEGLGASKVGGGGVRMEEGRRRKKKKRKKKKKKKMMMMMKRVRGTWLRKTCQRYLEMQAVSMRTVVKEQPEGQKYRAAQTSDVTDRSGEHVYDEDTEVVMPLKYATDSRC</sequence>
<evidence type="ECO:0000256" key="1">
    <source>
        <dbReference type="SAM" id="MobiDB-lite"/>
    </source>
</evidence>
<dbReference type="Proteomes" id="UP000050761">
    <property type="component" value="Unassembled WGS sequence"/>
</dbReference>
<name>A0A183GFY2_HELPZ</name>
<dbReference type="EMBL" id="UZAH01032926">
    <property type="protein sequence ID" value="VDP24744.1"/>
    <property type="molecule type" value="Genomic_DNA"/>
</dbReference>
<evidence type="ECO:0000313" key="2">
    <source>
        <dbReference type="EMBL" id="VDP24744.1"/>
    </source>
</evidence>
<organism evidence="3 4">
    <name type="scientific">Heligmosomoides polygyrus</name>
    <name type="common">Parasitic roundworm</name>
    <dbReference type="NCBI Taxonomy" id="6339"/>
    <lineage>
        <taxon>Eukaryota</taxon>
        <taxon>Metazoa</taxon>
        <taxon>Ecdysozoa</taxon>
        <taxon>Nematoda</taxon>
        <taxon>Chromadorea</taxon>
        <taxon>Rhabditida</taxon>
        <taxon>Rhabditina</taxon>
        <taxon>Rhabditomorpha</taxon>
        <taxon>Strongyloidea</taxon>
        <taxon>Heligmosomidae</taxon>
        <taxon>Heligmosomoides</taxon>
    </lineage>
</organism>